<comment type="caution">
    <text evidence="4">The sequence shown here is derived from an EMBL/GenBank/DDBJ whole genome shotgun (WGS) entry which is preliminary data.</text>
</comment>
<dbReference type="RefSeq" id="WP_169936351.1">
    <property type="nucleotide sequence ID" value="NZ_CP012545.1"/>
</dbReference>
<evidence type="ECO:0000313" key="6">
    <source>
        <dbReference type="Proteomes" id="UP001318760"/>
    </source>
</evidence>
<protein>
    <submittedName>
        <fullName evidence="4">Uncharacterized protein</fullName>
    </submittedName>
</protein>
<organism evidence="4 5">
    <name type="scientific">Campylobacter californiensis</name>
    <dbReference type="NCBI Taxonomy" id="1032243"/>
    <lineage>
        <taxon>Bacteria</taxon>
        <taxon>Pseudomonadati</taxon>
        <taxon>Campylobacterota</taxon>
        <taxon>Epsilonproteobacteria</taxon>
        <taxon>Campylobacterales</taxon>
        <taxon>Campylobacteraceae</taxon>
        <taxon>Campylobacter</taxon>
    </lineage>
</organism>
<feature type="transmembrane region" description="Helical" evidence="2">
    <location>
        <begin position="114"/>
        <end position="138"/>
    </location>
</feature>
<proteinExistence type="predicted"/>
<keyword evidence="2" id="KW-1133">Transmembrane helix</keyword>
<feature type="transmembrane region" description="Helical" evidence="2">
    <location>
        <begin position="30"/>
        <end position="49"/>
    </location>
</feature>
<dbReference type="Proteomes" id="UP000650616">
    <property type="component" value="Unassembled WGS sequence"/>
</dbReference>
<gene>
    <name evidence="3" type="ORF">CCAL12919_05220</name>
    <name evidence="4" type="ORF">CCAL9337_06400</name>
</gene>
<sequence length="171" mass="19686">MIKTLALLYLVFWLILLVLGSFVSLNFILSSQVAFFSSLLILFATFKSYQRRVNARMRDDKDEILAMQKELDDEEEEEWGEQDSQYKQGEDVKEFSLKNEKERLKKQKIKLKDLNLTAAFVPYRLLAYAVLILGFLVLKRKEMLDIAGILIGLAPMPIGAFLFGVVSKNVK</sequence>
<feature type="transmembrane region" description="Helical" evidence="2">
    <location>
        <begin position="144"/>
        <end position="166"/>
    </location>
</feature>
<evidence type="ECO:0000256" key="2">
    <source>
        <dbReference type="SAM" id="Phobius"/>
    </source>
</evidence>
<keyword evidence="5" id="KW-1185">Reference proteome</keyword>
<reference evidence="3 6" key="2">
    <citation type="submission" date="2020-10" db="EMBL/GenBank/DDBJ databases">
        <title>Campylobacter californiensis sp. nov. isolated from cattle and feral swine in California.</title>
        <authorList>
            <person name="Miller W.G."/>
        </authorList>
    </citation>
    <scope>NUCLEOTIDE SEQUENCE [LARGE SCALE GENOMIC DNA]</scope>
    <source>
        <strain evidence="3 6">RM12919</strain>
    </source>
</reference>
<keyword evidence="2" id="KW-0472">Membrane</keyword>
<evidence type="ECO:0000256" key="1">
    <source>
        <dbReference type="SAM" id="Coils"/>
    </source>
</evidence>
<evidence type="ECO:0000313" key="4">
    <source>
        <dbReference type="EMBL" id="MBE3608352.1"/>
    </source>
</evidence>
<accession>A0AAW3ZUP3</accession>
<reference evidence="4 5" key="1">
    <citation type="submission" date="2015-08" db="EMBL/GenBank/DDBJ databases">
        <title>Comparative genomics of the Campylobacter concisus group.</title>
        <authorList>
            <person name="Yee E."/>
            <person name="Chapman M.H."/>
            <person name="Huynh S."/>
            <person name="Bono J.L."/>
            <person name="On S.L."/>
            <person name="St Leger J."/>
            <person name="Foster G."/>
            <person name="Parker C.T."/>
            <person name="Miller W.G."/>
        </authorList>
    </citation>
    <scope>NUCLEOTIDE SEQUENCE [LARGE SCALE GENOMIC DNA]</scope>
    <source>
        <strain evidence="4 5">RM9337</strain>
    </source>
</reference>
<evidence type="ECO:0000313" key="3">
    <source>
        <dbReference type="EMBL" id="MBE2986532.1"/>
    </source>
</evidence>
<dbReference type="EMBL" id="LIWG01000007">
    <property type="protein sequence ID" value="MBE3608352.1"/>
    <property type="molecule type" value="Genomic_DNA"/>
</dbReference>
<name>A0AAW3ZUP3_9BACT</name>
<dbReference type="AlphaFoldDB" id="A0AAW3ZUP3"/>
<feature type="coiled-coil region" evidence="1">
    <location>
        <begin position="57"/>
        <end position="117"/>
    </location>
</feature>
<keyword evidence="1" id="KW-0175">Coiled coil</keyword>
<dbReference type="Proteomes" id="UP001318760">
    <property type="component" value="Unassembled WGS sequence"/>
</dbReference>
<evidence type="ECO:0000313" key="5">
    <source>
        <dbReference type="Proteomes" id="UP000650616"/>
    </source>
</evidence>
<dbReference type="EMBL" id="JADBHS010000008">
    <property type="protein sequence ID" value="MBE2986532.1"/>
    <property type="molecule type" value="Genomic_DNA"/>
</dbReference>
<keyword evidence="2" id="KW-0812">Transmembrane</keyword>